<accession>A0ABV9NH50</accession>
<evidence type="ECO:0000313" key="10">
    <source>
        <dbReference type="Proteomes" id="UP001595892"/>
    </source>
</evidence>
<gene>
    <name evidence="9" type="ORF">ACFO3Q_00235</name>
</gene>
<dbReference type="InterPro" id="IPR051169">
    <property type="entry name" value="NADH-Q_oxidoreductase"/>
</dbReference>
<evidence type="ECO:0000256" key="3">
    <source>
        <dbReference type="ARBA" id="ARBA00022630"/>
    </source>
</evidence>
<name>A0ABV9NH50_9GAMM</name>
<dbReference type="Pfam" id="PF22366">
    <property type="entry name" value="NDH2_C"/>
    <property type="match status" value="1"/>
</dbReference>
<evidence type="ECO:0000259" key="8">
    <source>
        <dbReference type="Pfam" id="PF22366"/>
    </source>
</evidence>
<dbReference type="PANTHER" id="PTHR42913:SF3">
    <property type="entry name" value="64 KDA MITOCHONDRIAL NADH DEHYDROGENASE (EUROFUNG)"/>
    <property type="match status" value="1"/>
</dbReference>
<sequence>MSRQPHVVVVGGGFGGLSAARGLAGAPVRVTLVDRSNHHLFQPLLYQVATAALDSASVAMPLRRLFRRQRNATVLLAEVERIDPGLRRLHLEGGGSLDYDILVLASGATHAYFGNDHWAPWAPGLKTLDDALGIRRRVLMAFEAAEREPDPEKRRAWLNLAVIGAGPTGAELAGALAEIARHALRDEFRNIDPASARICLIEAGPRVLGTYSERLSASARRQLERLGVEVQTGCKVTGIDADGVHFEGRPSLAARTVLWGAGVAASPLGACLPAERDRAGRVRVRPDLTVPGHPELYVIGDLAALEQDGTPVPGIAPAAKQMGQYVARAVRARIDGRDPPPFRYRHYGSMATLGRRHAIAEFHGRELTGTLAWWTWLLAHIYFLIGFRNRLVVMLDWAWAYWSHRRNARIIFGEPPGVVPPDAPPGGEALPAVEDAQEVGAAPGKDDPAAA</sequence>
<evidence type="ECO:0000313" key="9">
    <source>
        <dbReference type="EMBL" id="MFC4726604.1"/>
    </source>
</evidence>
<evidence type="ECO:0000256" key="6">
    <source>
        <dbReference type="SAM" id="MobiDB-lite"/>
    </source>
</evidence>
<proteinExistence type="inferred from homology"/>
<keyword evidence="5 9" id="KW-0560">Oxidoreductase</keyword>
<evidence type="ECO:0000256" key="5">
    <source>
        <dbReference type="ARBA" id="ARBA00023002"/>
    </source>
</evidence>
<dbReference type="PRINTS" id="PR00411">
    <property type="entry name" value="PNDRDTASEI"/>
</dbReference>
<dbReference type="EC" id="1.6.5.-" evidence="9"/>
<feature type="domain" description="External alternative NADH-ubiquinone oxidoreductase-like C-terminal" evidence="8">
    <location>
        <begin position="346"/>
        <end position="399"/>
    </location>
</feature>
<dbReference type="EMBL" id="JBHSGG010000001">
    <property type="protein sequence ID" value="MFC4726604.1"/>
    <property type="molecule type" value="Genomic_DNA"/>
</dbReference>
<reference evidence="10" key="1">
    <citation type="journal article" date="2019" name="Int. J. Syst. Evol. Microbiol.">
        <title>The Global Catalogue of Microorganisms (GCM) 10K type strain sequencing project: providing services to taxonomists for standard genome sequencing and annotation.</title>
        <authorList>
            <consortium name="The Broad Institute Genomics Platform"/>
            <consortium name="The Broad Institute Genome Sequencing Center for Infectious Disease"/>
            <person name="Wu L."/>
            <person name="Ma J."/>
        </authorList>
    </citation>
    <scope>NUCLEOTIDE SEQUENCE [LARGE SCALE GENOMIC DNA]</scope>
    <source>
        <strain evidence="10">CGMCC 1.13574</strain>
    </source>
</reference>
<evidence type="ECO:0000256" key="2">
    <source>
        <dbReference type="ARBA" id="ARBA00005272"/>
    </source>
</evidence>
<dbReference type="Gene3D" id="3.50.50.100">
    <property type="match status" value="1"/>
</dbReference>
<comment type="caution">
    <text evidence="9">The sequence shown here is derived from an EMBL/GenBank/DDBJ whole genome shotgun (WGS) entry which is preliminary data.</text>
</comment>
<dbReference type="GO" id="GO:0016491">
    <property type="term" value="F:oxidoreductase activity"/>
    <property type="evidence" value="ECO:0007669"/>
    <property type="project" value="UniProtKB-KW"/>
</dbReference>
<keyword evidence="3" id="KW-0285">Flavoprotein</keyword>
<dbReference type="PANTHER" id="PTHR42913">
    <property type="entry name" value="APOPTOSIS-INDUCING FACTOR 1"/>
    <property type="match status" value="1"/>
</dbReference>
<comment type="cofactor">
    <cofactor evidence="1">
        <name>FAD</name>
        <dbReference type="ChEBI" id="CHEBI:57692"/>
    </cofactor>
</comment>
<dbReference type="Pfam" id="PF07992">
    <property type="entry name" value="Pyr_redox_2"/>
    <property type="match status" value="1"/>
</dbReference>
<evidence type="ECO:0000256" key="4">
    <source>
        <dbReference type="ARBA" id="ARBA00022827"/>
    </source>
</evidence>
<protein>
    <submittedName>
        <fullName evidence="9">NAD(P)/FAD-dependent oxidoreductase</fullName>
        <ecNumber evidence="9">1.6.5.-</ecNumber>
    </submittedName>
</protein>
<organism evidence="9 10">
    <name type="scientific">Coralloluteibacterium thermophilum</name>
    <dbReference type="NCBI Taxonomy" id="2707049"/>
    <lineage>
        <taxon>Bacteria</taxon>
        <taxon>Pseudomonadati</taxon>
        <taxon>Pseudomonadota</taxon>
        <taxon>Gammaproteobacteria</taxon>
        <taxon>Lysobacterales</taxon>
        <taxon>Lysobacteraceae</taxon>
        <taxon>Coralloluteibacterium</taxon>
    </lineage>
</organism>
<dbReference type="InterPro" id="IPR054585">
    <property type="entry name" value="NDH2-like_C"/>
</dbReference>
<dbReference type="PRINTS" id="PR00368">
    <property type="entry name" value="FADPNR"/>
</dbReference>
<dbReference type="SUPFAM" id="SSF51905">
    <property type="entry name" value="FAD/NAD(P)-binding domain"/>
    <property type="match status" value="1"/>
</dbReference>
<comment type="similarity">
    <text evidence="2">Belongs to the NADH dehydrogenase family.</text>
</comment>
<dbReference type="RefSeq" id="WP_377002540.1">
    <property type="nucleotide sequence ID" value="NZ_JBHSGG010000001.1"/>
</dbReference>
<keyword evidence="4" id="KW-0274">FAD</keyword>
<dbReference type="Proteomes" id="UP001595892">
    <property type="component" value="Unassembled WGS sequence"/>
</dbReference>
<dbReference type="InterPro" id="IPR023753">
    <property type="entry name" value="FAD/NAD-binding_dom"/>
</dbReference>
<keyword evidence="10" id="KW-1185">Reference proteome</keyword>
<dbReference type="InterPro" id="IPR036188">
    <property type="entry name" value="FAD/NAD-bd_sf"/>
</dbReference>
<feature type="region of interest" description="Disordered" evidence="6">
    <location>
        <begin position="417"/>
        <end position="451"/>
    </location>
</feature>
<evidence type="ECO:0000256" key="1">
    <source>
        <dbReference type="ARBA" id="ARBA00001974"/>
    </source>
</evidence>
<evidence type="ECO:0000259" key="7">
    <source>
        <dbReference type="Pfam" id="PF07992"/>
    </source>
</evidence>
<feature type="domain" description="FAD/NAD(P)-binding" evidence="7">
    <location>
        <begin position="6"/>
        <end position="323"/>
    </location>
</feature>